<proteinExistence type="predicted"/>
<evidence type="ECO:0000313" key="1">
    <source>
        <dbReference type="EMBL" id="CAG5093103.1"/>
    </source>
</evidence>
<dbReference type="RefSeq" id="WP_213486878.1">
    <property type="nucleotide sequence ID" value="NZ_CAJRAY010000100.1"/>
</dbReference>
<dbReference type="EMBL" id="CAJRAY010000100">
    <property type="protein sequence ID" value="CAG5093103.1"/>
    <property type="molecule type" value="Genomic_DNA"/>
</dbReference>
<dbReference type="Pfam" id="PF24716">
    <property type="entry name" value="WapI"/>
    <property type="match status" value="1"/>
</dbReference>
<name>A0ABM8V963_THEXY</name>
<reference evidence="1 2" key="1">
    <citation type="submission" date="2021-04" db="EMBL/GenBank/DDBJ databases">
        <authorList>
            <person name="Rakotoarivonina H."/>
        </authorList>
    </citation>
    <scope>NUCLEOTIDE SEQUENCE [LARGE SCALE GENOMIC DNA]</scope>
    <source>
        <strain evidence="1 2">XE</strain>
    </source>
</reference>
<keyword evidence="2" id="KW-1185">Reference proteome</keyword>
<comment type="caution">
    <text evidence="1">The sequence shown here is derived from an EMBL/GenBank/DDBJ whole genome shotgun (WGS) entry which is preliminary data.</text>
</comment>
<dbReference type="Proteomes" id="UP000681526">
    <property type="component" value="Unassembled WGS sequence"/>
</dbReference>
<gene>
    <name evidence="1" type="primary">txxe 3708</name>
    <name evidence="1" type="ORF">TXXE_19265</name>
</gene>
<sequence length="143" mass="16149">MDFKIKGSGGELLKITVMGYSCPDAVDFWDGNWLDCRLNLGLNGFYADFAFGLRADELERFLRELEQLNSNLKGTASLENMSCVIHLNVTIRKTGQLIWEGRLVYPAGHGTTLEFEVESDQSFLPDLINELKSIANRYPIRGK</sequence>
<protein>
    <submittedName>
        <fullName evidence="1">Uncharacterized protein</fullName>
    </submittedName>
</protein>
<dbReference type="InterPro" id="IPR056510">
    <property type="entry name" value="WapI"/>
</dbReference>
<evidence type="ECO:0000313" key="2">
    <source>
        <dbReference type="Proteomes" id="UP000681526"/>
    </source>
</evidence>
<accession>A0ABM8V963</accession>
<organism evidence="1 2">
    <name type="scientific">Thermobacillus xylanilyticus</name>
    <dbReference type="NCBI Taxonomy" id="76633"/>
    <lineage>
        <taxon>Bacteria</taxon>
        <taxon>Bacillati</taxon>
        <taxon>Bacillota</taxon>
        <taxon>Bacilli</taxon>
        <taxon>Bacillales</taxon>
        <taxon>Paenibacillaceae</taxon>
        <taxon>Thermobacillus</taxon>
    </lineage>
</organism>